<dbReference type="Proteomes" id="UP000295083">
    <property type="component" value="Unassembled WGS sequence"/>
</dbReference>
<evidence type="ECO:0000259" key="8">
    <source>
        <dbReference type="PROSITE" id="PS50850"/>
    </source>
</evidence>
<dbReference type="PROSITE" id="PS50850">
    <property type="entry name" value="MFS"/>
    <property type="match status" value="1"/>
</dbReference>
<keyword evidence="3 7" id="KW-0812">Transmembrane</keyword>
<keyword evidence="5 7" id="KW-0472">Membrane</keyword>
<keyword evidence="4 7" id="KW-1133">Transmembrane helix</keyword>
<organism evidence="9 10">
    <name type="scientific">Colletotrichum spinosum</name>
    <dbReference type="NCBI Taxonomy" id="1347390"/>
    <lineage>
        <taxon>Eukaryota</taxon>
        <taxon>Fungi</taxon>
        <taxon>Dikarya</taxon>
        <taxon>Ascomycota</taxon>
        <taxon>Pezizomycotina</taxon>
        <taxon>Sordariomycetes</taxon>
        <taxon>Hypocreomycetidae</taxon>
        <taxon>Glomerellales</taxon>
        <taxon>Glomerellaceae</taxon>
        <taxon>Colletotrichum</taxon>
        <taxon>Colletotrichum orbiculare species complex</taxon>
    </lineage>
</organism>
<dbReference type="InterPro" id="IPR036259">
    <property type="entry name" value="MFS_trans_sf"/>
</dbReference>
<comment type="subcellular location">
    <subcellularLocation>
        <location evidence="1">Membrane</location>
        <topology evidence="1">Multi-pass membrane protein</topology>
    </subcellularLocation>
</comment>
<name>A0A4R8QK98_9PEZI</name>
<dbReference type="InterPro" id="IPR020846">
    <property type="entry name" value="MFS_dom"/>
</dbReference>
<feature type="transmembrane region" description="Helical" evidence="7">
    <location>
        <begin position="465"/>
        <end position="488"/>
    </location>
</feature>
<evidence type="ECO:0000256" key="3">
    <source>
        <dbReference type="ARBA" id="ARBA00022692"/>
    </source>
</evidence>
<dbReference type="GO" id="GO:0016020">
    <property type="term" value="C:membrane"/>
    <property type="evidence" value="ECO:0007669"/>
    <property type="project" value="UniProtKB-SubCell"/>
</dbReference>
<evidence type="ECO:0000256" key="1">
    <source>
        <dbReference type="ARBA" id="ARBA00004141"/>
    </source>
</evidence>
<reference evidence="9 10" key="1">
    <citation type="submission" date="2018-11" db="EMBL/GenBank/DDBJ databases">
        <title>Genome sequence and assembly of Colletotrichum spinosum.</title>
        <authorList>
            <person name="Gan P."/>
            <person name="Shirasu K."/>
        </authorList>
    </citation>
    <scope>NUCLEOTIDE SEQUENCE [LARGE SCALE GENOMIC DNA]</scope>
    <source>
        <strain evidence="9 10">CBS 515.97</strain>
    </source>
</reference>
<keyword evidence="10" id="KW-1185">Reference proteome</keyword>
<evidence type="ECO:0000256" key="4">
    <source>
        <dbReference type="ARBA" id="ARBA00022989"/>
    </source>
</evidence>
<dbReference type="EMBL" id="QAPG01000010">
    <property type="protein sequence ID" value="TDZ39392.1"/>
    <property type="molecule type" value="Genomic_DNA"/>
</dbReference>
<feature type="transmembrane region" description="Helical" evidence="7">
    <location>
        <begin position="435"/>
        <end position="453"/>
    </location>
</feature>
<dbReference type="PANTHER" id="PTHR43791">
    <property type="entry name" value="PERMEASE-RELATED"/>
    <property type="match status" value="1"/>
</dbReference>
<dbReference type="GO" id="GO:0022857">
    <property type="term" value="F:transmembrane transporter activity"/>
    <property type="evidence" value="ECO:0007669"/>
    <property type="project" value="InterPro"/>
</dbReference>
<dbReference type="Pfam" id="PF07690">
    <property type="entry name" value="MFS_1"/>
    <property type="match status" value="1"/>
</dbReference>
<dbReference type="Gene3D" id="1.20.1250.20">
    <property type="entry name" value="MFS general substrate transporter like domains"/>
    <property type="match status" value="2"/>
</dbReference>
<feature type="transmembrane region" description="Helical" evidence="7">
    <location>
        <begin position="191"/>
        <end position="213"/>
    </location>
</feature>
<evidence type="ECO:0000256" key="6">
    <source>
        <dbReference type="SAM" id="MobiDB-lite"/>
    </source>
</evidence>
<accession>A0A4R8QK98</accession>
<proteinExistence type="predicted"/>
<dbReference type="SUPFAM" id="SSF103473">
    <property type="entry name" value="MFS general substrate transporter"/>
    <property type="match status" value="1"/>
</dbReference>
<sequence length="511" mass="57055">MEKPKQDDLQFFDVSGQETPVGEPDWTDHEEAKARRKIDSSVLPLLYLGLLVFQLDRMNLASALTGGFATDIGINQDTINLGNQLMFLGIVVLEIPSNMLLQKVRTEFQVITHLVIDFCFAHTRDQVGPRKYISTQVMLFGLVATLQVFLKNRTGFLVSRSALGLAEAGYIPAACYTLSTWYTKKELARRVAIFFFGMFSGNALSPILASGILKLEGERGLRGWQWLFLIEGVFTISVGLSLLFLLPGSPDTPDPLLSPGIIRFRGSERAILQRRLELDDKEKTGGAQVMRIPPKLVLKTVLHWRRWPHFLSSFAVFSTWSPLTTYTPTIIMTLGFNRIQANALAAVGASLALVVVFFFAYVSDKTNKRGFSVIGAHVCYLVVLIVARTANPHVGKWSRWGLWTAVNSFAVGYHPVHNSWVQLNCREPGERSISIAMWVMLSISGLMVGTQFYRANDTPFYQAGLRTQIIMVSVGMGFAILQVIIYTVHNKRVAQGKHRAPDGEVPRIYVP</sequence>
<evidence type="ECO:0000256" key="5">
    <source>
        <dbReference type="ARBA" id="ARBA00023136"/>
    </source>
</evidence>
<gene>
    <name evidence="9" type="ORF">C8035_v003286</name>
</gene>
<feature type="domain" description="Major facilitator superfamily (MFS) profile" evidence="8">
    <location>
        <begin position="42"/>
        <end position="511"/>
    </location>
</feature>
<feature type="transmembrane region" description="Helical" evidence="7">
    <location>
        <begin position="369"/>
        <end position="390"/>
    </location>
</feature>
<feature type="transmembrane region" description="Helical" evidence="7">
    <location>
        <begin position="225"/>
        <end position="246"/>
    </location>
</feature>
<evidence type="ECO:0000256" key="2">
    <source>
        <dbReference type="ARBA" id="ARBA00022448"/>
    </source>
</evidence>
<dbReference type="PANTHER" id="PTHR43791:SF32">
    <property type="entry name" value="MAJOR FACILITATOR SUPERFAMILY (MFS) PROFILE DOMAIN-CONTAINING PROTEIN"/>
    <property type="match status" value="1"/>
</dbReference>
<dbReference type="InterPro" id="IPR011701">
    <property type="entry name" value="MFS"/>
</dbReference>
<dbReference type="AlphaFoldDB" id="A0A4R8QK98"/>
<feature type="transmembrane region" description="Helical" evidence="7">
    <location>
        <begin position="343"/>
        <end position="363"/>
    </location>
</feature>
<feature type="region of interest" description="Disordered" evidence="6">
    <location>
        <begin position="1"/>
        <end position="30"/>
    </location>
</feature>
<evidence type="ECO:0000313" key="9">
    <source>
        <dbReference type="EMBL" id="TDZ39392.1"/>
    </source>
</evidence>
<evidence type="ECO:0000313" key="10">
    <source>
        <dbReference type="Proteomes" id="UP000295083"/>
    </source>
</evidence>
<evidence type="ECO:0000256" key="7">
    <source>
        <dbReference type="SAM" id="Phobius"/>
    </source>
</evidence>
<protein>
    <submittedName>
        <fullName evidence="9">Putative transporter</fullName>
    </submittedName>
</protein>
<comment type="caution">
    <text evidence="9">The sequence shown here is derived from an EMBL/GenBank/DDBJ whole genome shotgun (WGS) entry which is preliminary data.</text>
</comment>
<keyword evidence="2" id="KW-0813">Transport</keyword>
<feature type="transmembrane region" description="Helical" evidence="7">
    <location>
        <begin position="310"/>
        <end position="331"/>
    </location>
</feature>